<evidence type="ECO:0000256" key="7">
    <source>
        <dbReference type="ARBA" id="ARBA00022824"/>
    </source>
</evidence>
<sequence length="505" mass="55449">MRQRVTFIHDPQDAVDPASLNVGVSAVTGPVIKAAREDRVTLALEELPEELKQVLGSCHELHIRWASPNAYETVTPLLSRLSPGFHLFYTPHADGDMEETRLCNLLQKAFGPLDCSSPKSSFTALPHDRFSHSAAFQYYQPLESLAAFIKYASDDLCPASDPACGTRVQRLSEASSLDISYDTISHALKVTATWPSLEQPVMVTSQRNYRTEVGILAADKLPNMEPDELGLSGILTVLGQDTKPSQTMFAFASRHRRAEAAFSSRFLDPTGLHPTLQLQVSSTKPPSDDSYCSLHAYLTLPRTIFADRYQLSDPLFLASKNLTALHYITQPVDLEAPDYAMDLWGSAALLELAAPAPSEDAETGGGTWTAEVPLHLRYLAPSGTGYRDVEVPYPAVFWACTTEEGTKFPSNPFDRVNLGYDALFGPRTVFWHVDPRPEHGQRLMTEVKVPVLDLSKSAWVNVGTAAAVLLGFAWVAWKLLSVYLKTGYGSAPHTSPGEADAKKKQ</sequence>
<dbReference type="Pfam" id="PF08320">
    <property type="entry name" value="PIG-X"/>
    <property type="match status" value="1"/>
</dbReference>
<evidence type="ECO:0000256" key="2">
    <source>
        <dbReference type="ARBA" id="ARBA00004687"/>
    </source>
</evidence>
<comment type="function">
    <text evidence="11">Required for proper folding and/or the stability of a subset of proteins in the endoplasmic reticulum. Component of glycosylphosphatidylinositol-mannosyltransferase 1 which transfers the first of the 4 mannoses in the GPI-anchor precursors during GPI-anchor biosynthesis. Probably acts by stabilizing the mannosyltransferase GPI14.</text>
</comment>
<dbReference type="GO" id="GO:0000030">
    <property type="term" value="F:mannosyltransferase activity"/>
    <property type="evidence" value="ECO:0007669"/>
    <property type="project" value="TreeGrafter"/>
</dbReference>
<dbReference type="Proteomes" id="UP001174694">
    <property type="component" value="Unassembled WGS sequence"/>
</dbReference>
<evidence type="ECO:0000256" key="8">
    <source>
        <dbReference type="ARBA" id="ARBA00022989"/>
    </source>
</evidence>
<evidence type="ECO:0000256" key="3">
    <source>
        <dbReference type="ARBA" id="ARBA00010345"/>
    </source>
</evidence>
<reference evidence="12" key="1">
    <citation type="submission" date="2022-07" db="EMBL/GenBank/DDBJ databases">
        <title>Fungi with potential for degradation of polypropylene.</title>
        <authorList>
            <person name="Gostincar C."/>
        </authorList>
    </citation>
    <scope>NUCLEOTIDE SEQUENCE</scope>
    <source>
        <strain evidence="12">EXF-13308</strain>
    </source>
</reference>
<gene>
    <name evidence="12" type="ORF">NKR23_g2294</name>
</gene>
<evidence type="ECO:0000256" key="4">
    <source>
        <dbReference type="ARBA" id="ARBA00020410"/>
    </source>
</evidence>
<evidence type="ECO:0000313" key="13">
    <source>
        <dbReference type="Proteomes" id="UP001174694"/>
    </source>
</evidence>
<evidence type="ECO:0000256" key="10">
    <source>
        <dbReference type="ARBA" id="ARBA00023180"/>
    </source>
</evidence>
<evidence type="ECO:0000256" key="9">
    <source>
        <dbReference type="ARBA" id="ARBA00023136"/>
    </source>
</evidence>
<name>A0AA38S263_9PEZI</name>
<dbReference type="EMBL" id="JANBVO010000004">
    <property type="protein sequence ID" value="KAJ9154910.1"/>
    <property type="molecule type" value="Genomic_DNA"/>
</dbReference>
<protein>
    <recommendedName>
        <fullName evidence="4 11">Protein PBN1</fullName>
    </recommendedName>
</protein>
<proteinExistence type="inferred from homology"/>
<evidence type="ECO:0000256" key="11">
    <source>
        <dbReference type="RuleBase" id="RU366056"/>
    </source>
</evidence>
<keyword evidence="5 11" id="KW-0337">GPI-anchor biosynthesis</keyword>
<dbReference type="InterPro" id="IPR042322">
    <property type="entry name" value="Pbn1"/>
</dbReference>
<keyword evidence="10" id="KW-0325">Glycoprotein</keyword>
<organism evidence="12 13">
    <name type="scientific">Pleurostoma richardsiae</name>
    <dbReference type="NCBI Taxonomy" id="41990"/>
    <lineage>
        <taxon>Eukaryota</taxon>
        <taxon>Fungi</taxon>
        <taxon>Dikarya</taxon>
        <taxon>Ascomycota</taxon>
        <taxon>Pezizomycotina</taxon>
        <taxon>Sordariomycetes</taxon>
        <taxon>Sordariomycetidae</taxon>
        <taxon>Calosphaeriales</taxon>
        <taxon>Pleurostomataceae</taxon>
        <taxon>Pleurostoma</taxon>
    </lineage>
</organism>
<dbReference type="InterPro" id="IPR013233">
    <property type="entry name" value="PIG-X/PBN1"/>
</dbReference>
<dbReference type="PANTHER" id="PTHR28533:SF1">
    <property type="entry name" value="PROTEIN PBN1"/>
    <property type="match status" value="1"/>
</dbReference>
<dbReference type="GO" id="GO:0006506">
    <property type="term" value="P:GPI anchor biosynthetic process"/>
    <property type="evidence" value="ECO:0007669"/>
    <property type="project" value="UniProtKB-KW"/>
</dbReference>
<evidence type="ECO:0000256" key="5">
    <source>
        <dbReference type="ARBA" id="ARBA00022502"/>
    </source>
</evidence>
<keyword evidence="9" id="KW-0472">Membrane</keyword>
<dbReference type="GO" id="GO:0005789">
    <property type="term" value="C:endoplasmic reticulum membrane"/>
    <property type="evidence" value="ECO:0007669"/>
    <property type="project" value="UniProtKB-SubCell"/>
</dbReference>
<comment type="caution">
    <text evidence="12">The sequence shown here is derived from an EMBL/GenBank/DDBJ whole genome shotgun (WGS) entry which is preliminary data.</text>
</comment>
<evidence type="ECO:0000313" key="12">
    <source>
        <dbReference type="EMBL" id="KAJ9154910.1"/>
    </source>
</evidence>
<keyword evidence="8" id="KW-1133">Transmembrane helix</keyword>
<evidence type="ECO:0000256" key="1">
    <source>
        <dbReference type="ARBA" id="ARBA00004643"/>
    </source>
</evidence>
<dbReference type="SMART" id="SM00780">
    <property type="entry name" value="PIG-X"/>
    <property type="match status" value="1"/>
</dbReference>
<keyword evidence="6" id="KW-0812">Transmembrane</keyword>
<dbReference type="PANTHER" id="PTHR28533">
    <property type="entry name" value="PROTEIN PBN1"/>
    <property type="match status" value="1"/>
</dbReference>
<keyword evidence="13" id="KW-1185">Reference proteome</keyword>
<evidence type="ECO:0000256" key="6">
    <source>
        <dbReference type="ARBA" id="ARBA00022692"/>
    </source>
</evidence>
<comment type="subcellular location">
    <subcellularLocation>
        <location evidence="11">Endoplasmic reticulum membrane</location>
        <topology evidence="11">Single-pass membrane protein</topology>
    </subcellularLocation>
    <subcellularLocation>
        <location evidence="1">Endoplasmic reticulum membrane</location>
        <topology evidence="1">Single-pass type III membrane protein</topology>
    </subcellularLocation>
</comment>
<comment type="pathway">
    <text evidence="2 11">Glycolipid biosynthesis; glycosylphosphatidylinositol-anchor biosynthesis.</text>
</comment>
<comment type="similarity">
    <text evidence="3 11">Belongs to the PIGX family.</text>
</comment>
<keyword evidence="7 11" id="KW-0256">Endoplasmic reticulum</keyword>
<accession>A0AA38S263</accession>
<dbReference type="AlphaFoldDB" id="A0AA38S263"/>
<dbReference type="GO" id="GO:1990529">
    <property type="term" value="C:glycosylphosphatidylinositol-mannosyltransferase I complex"/>
    <property type="evidence" value="ECO:0007669"/>
    <property type="project" value="TreeGrafter"/>
</dbReference>